<gene>
    <name evidence="10" type="ORF">CCR94_05990</name>
</gene>
<dbReference type="InterPro" id="IPR036429">
    <property type="entry name" value="SpoA-like_sf"/>
</dbReference>
<evidence type="ECO:0000256" key="2">
    <source>
        <dbReference type="ARBA" id="ARBA00021897"/>
    </source>
</evidence>
<dbReference type="Pfam" id="PF01052">
    <property type="entry name" value="FliMN_C"/>
    <property type="match status" value="1"/>
</dbReference>
<organism evidence="10 11">
    <name type="scientific">Rhodoblastus sphagnicola</name>
    <dbReference type="NCBI Taxonomy" id="333368"/>
    <lineage>
        <taxon>Bacteria</taxon>
        <taxon>Pseudomonadati</taxon>
        <taxon>Pseudomonadota</taxon>
        <taxon>Alphaproteobacteria</taxon>
        <taxon>Hyphomicrobiales</taxon>
        <taxon>Rhodoblastaceae</taxon>
        <taxon>Rhodoblastus</taxon>
    </lineage>
</organism>
<keyword evidence="6 7" id="KW-0472">Membrane</keyword>
<comment type="similarity">
    <text evidence="1 7">Belongs to the FliN/MopA/SpaO family.</text>
</comment>
<dbReference type="PANTHER" id="PTHR43484:SF1">
    <property type="entry name" value="FLAGELLAR MOTOR SWITCH PROTEIN FLIN"/>
    <property type="match status" value="1"/>
</dbReference>
<dbReference type="Proteomes" id="UP000239089">
    <property type="component" value="Unassembled WGS sequence"/>
</dbReference>
<evidence type="ECO:0000259" key="9">
    <source>
        <dbReference type="Pfam" id="PF01052"/>
    </source>
</evidence>
<comment type="function">
    <text evidence="7">FliN is one of three proteins (FliG, FliN, FliM) that form the rotor-mounted switch complex (C ring), located at the base of the basal body. This complex interacts with the CheY and CheZ chemotaxis proteins, in addition to contacting components of the motor that determine the direction of flagellar rotation.</text>
</comment>
<keyword evidence="7" id="KW-0975">Bacterial flagellum</keyword>
<evidence type="ECO:0000256" key="7">
    <source>
        <dbReference type="RuleBase" id="RU362074"/>
    </source>
</evidence>
<dbReference type="RefSeq" id="WP_104506975.1">
    <property type="nucleotide sequence ID" value="NZ_JACIGC010000013.1"/>
</dbReference>
<evidence type="ECO:0000256" key="6">
    <source>
        <dbReference type="ARBA" id="ARBA00023136"/>
    </source>
</evidence>
<dbReference type="InterPro" id="IPR001543">
    <property type="entry name" value="FliN-like_C"/>
</dbReference>
<sequence length="111" mass="11800">MTETEDFPQSPQVEPQPSAADPDLTRHDAILRIPVTVQVVLGSAKMPVAHLMKLGRGAVVALDQRVGEPVNVVVNGRIVARGEVVVVDEDNSRFGVSLTEIVGSSDADAFN</sequence>
<name>A0A2S6NCM5_9HYPH</name>
<comment type="subcellular location">
    <subcellularLocation>
        <location evidence="7">Cell membrane</location>
        <topology evidence="7">Peripheral membrane protein</topology>
        <orientation evidence="7">Cytoplasmic side</orientation>
    </subcellularLocation>
    <subcellularLocation>
        <location evidence="7">Bacterial flagellum basal body</location>
    </subcellularLocation>
</comment>
<proteinExistence type="inferred from homology"/>
<dbReference type="GO" id="GO:0071973">
    <property type="term" value="P:bacterial-type flagellum-dependent cell motility"/>
    <property type="evidence" value="ECO:0007669"/>
    <property type="project" value="UniProtKB-UniRule"/>
</dbReference>
<keyword evidence="5 7" id="KW-0283">Flagellar rotation</keyword>
<dbReference type="AlphaFoldDB" id="A0A2S6NCM5"/>
<evidence type="ECO:0000313" key="10">
    <source>
        <dbReference type="EMBL" id="PPQ32357.1"/>
    </source>
</evidence>
<dbReference type="GO" id="GO:0006935">
    <property type="term" value="P:chemotaxis"/>
    <property type="evidence" value="ECO:0007669"/>
    <property type="project" value="UniProtKB-KW"/>
</dbReference>
<evidence type="ECO:0000256" key="1">
    <source>
        <dbReference type="ARBA" id="ARBA00009226"/>
    </source>
</evidence>
<keyword evidence="10" id="KW-0966">Cell projection</keyword>
<evidence type="ECO:0000313" key="11">
    <source>
        <dbReference type="Proteomes" id="UP000239089"/>
    </source>
</evidence>
<keyword evidence="10" id="KW-0969">Cilium</keyword>
<feature type="region of interest" description="Disordered" evidence="8">
    <location>
        <begin position="1"/>
        <end position="24"/>
    </location>
</feature>
<dbReference type="SUPFAM" id="SSF101801">
    <property type="entry name" value="Surface presentation of antigens (SPOA)"/>
    <property type="match status" value="1"/>
</dbReference>
<keyword evidence="4 7" id="KW-0145">Chemotaxis</keyword>
<evidence type="ECO:0000256" key="4">
    <source>
        <dbReference type="ARBA" id="ARBA00022500"/>
    </source>
</evidence>
<dbReference type="Gene3D" id="2.30.330.10">
    <property type="entry name" value="SpoA-like"/>
    <property type="match status" value="1"/>
</dbReference>
<feature type="domain" description="Flagellar motor switch protein FliN-like C-terminal" evidence="9">
    <location>
        <begin position="29"/>
        <end position="102"/>
    </location>
</feature>
<accession>A0A2S6NCM5</accession>
<evidence type="ECO:0000256" key="5">
    <source>
        <dbReference type="ARBA" id="ARBA00022779"/>
    </source>
</evidence>
<dbReference type="InterPro" id="IPR012826">
    <property type="entry name" value="FliN"/>
</dbReference>
<dbReference type="GO" id="GO:0003774">
    <property type="term" value="F:cytoskeletal motor activity"/>
    <property type="evidence" value="ECO:0007669"/>
    <property type="project" value="UniProtKB-UniRule"/>
</dbReference>
<dbReference type="OrthoDB" id="9790303at2"/>
<comment type="caution">
    <text evidence="10">The sequence shown here is derived from an EMBL/GenBank/DDBJ whole genome shotgun (WGS) entry which is preliminary data.</text>
</comment>
<dbReference type="NCBIfam" id="TIGR02480">
    <property type="entry name" value="fliN"/>
    <property type="match status" value="1"/>
</dbReference>
<evidence type="ECO:0000256" key="8">
    <source>
        <dbReference type="SAM" id="MobiDB-lite"/>
    </source>
</evidence>
<dbReference type="PANTHER" id="PTHR43484">
    <property type="match status" value="1"/>
</dbReference>
<dbReference type="GO" id="GO:0005886">
    <property type="term" value="C:plasma membrane"/>
    <property type="evidence" value="ECO:0007669"/>
    <property type="project" value="UniProtKB-SubCell"/>
</dbReference>
<protein>
    <recommendedName>
        <fullName evidence="2 7">Flagellar motor switch protein FliN</fullName>
    </recommendedName>
</protein>
<dbReference type="GO" id="GO:0009425">
    <property type="term" value="C:bacterial-type flagellum basal body"/>
    <property type="evidence" value="ECO:0007669"/>
    <property type="project" value="UniProtKB-SubCell"/>
</dbReference>
<keyword evidence="3 7" id="KW-1003">Cell membrane</keyword>
<dbReference type="InterPro" id="IPR051469">
    <property type="entry name" value="FliN/MopA/SpaO"/>
</dbReference>
<keyword evidence="11" id="KW-1185">Reference proteome</keyword>
<keyword evidence="10" id="KW-0282">Flagellum</keyword>
<dbReference type="EMBL" id="NHSJ01000040">
    <property type="protein sequence ID" value="PPQ32357.1"/>
    <property type="molecule type" value="Genomic_DNA"/>
</dbReference>
<reference evidence="10 11" key="1">
    <citation type="journal article" date="2018" name="Arch. Microbiol.">
        <title>New insights into the metabolic potential of the phototrophic purple bacterium Rhodopila globiformis DSM 161(T) from its draft genome sequence and evidence for a vanadium-dependent nitrogenase.</title>
        <authorList>
            <person name="Imhoff J.F."/>
            <person name="Rahn T."/>
            <person name="Kunzel S."/>
            <person name="Neulinger S.C."/>
        </authorList>
    </citation>
    <scope>NUCLEOTIDE SEQUENCE [LARGE SCALE GENOMIC DNA]</scope>
    <source>
        <strain evidence="10 11">DSM 16996</strain>
    </source>
</reference>
<dbReference type="InterPro" id="IPR001172">
    <property type="entry name" value="FliN_T3SS_HrcQb"/>
</dbReference>
<dbReference type="PRINTS" id="PR00956">
    <property type="entry name" value="FLGMOTORFLIN"/>
</dbReference>
<evidence type="ECO:0000256" key="3">
    <source>
        <dbReference type="ARBA" id="ARBA00022475"/>
    </source>
</evidence>